<dbReference type="GO" id="GO:0005634">
    <property type="term" value="C:nucleus"/>
    <property type="evidence" value="ECO:0007669"/>
    <property type="project" value="UniProtKB-SubCell"/>
</dbReference>
<proteinExistence type="predicted"/>
<dbReference type="SUPFAM" id="SSF158639">
    <property type="entry name" value="ENT-like"/>
    <property type="match status" value="1"/>
</dbReference>
<evidence type="ECO:0000256" key="2">
    <source>
        <dbReference type="ARBA" id="ARBA00023242"/>
    </source>
</evidence>
<name>A0A8K0DYA9_9ROSA</name>
<dbReference type="SMART" id="SM01191">
    <property type="entry name" value="ENT"/>
    <property type="match status" value="1"/>
</dbReference>
<feature type="domain" description="ENT" evidence="3">
    <location>
        <begin position="332"/>
        <end position="392"/>
    </location>
</feature>
<dbReference type="PROSITE" id="PS51138">
    <property type="entry name" value="ENT"/>
    <property type="match status" value="1"/>
</dbReference>
<sequence>MKFREGSIVEVLRRENNSYGSWFCGNIIAVDGDEYFVRYKLLMDDGGEAVVERVHKEDIRPQPLHQKGKRWMIGDVAEVFDIRCWRLGKVAKVFKNNRLVIKFFGSIQLKEFHVSNLRMQQAWHENNWSVIMKVQNKKQEARNFRHKTSRQSCSLVCNAPPQPTSEENCSADHKYRHNHLGVCTPSRAMKKSRVCCPEPSSNDLVLERILKKRTSSSDSERCQRPSMRNHPLFRQVGHNTSHRVDERKTMNKSTDIDSRIEKGTNYRIHNSFQPQCTEDGYQSSIASCNLNPNAGCPSGSSNKLMEDSSHSSDAESIFPALSSKKRLSGHKLKVDLHKLELEAYQSTVQALHASGPLSWEQESLLTNLRLSLHISNEEHLLQLRHLFSAQVV</sequence>
<dbReference type="InterPro" id="IPR014002">
    <property type="entry name" value="Agenet_dom_plant"/>
</dbReference>
<evidence type="ECO:0000313" key="4">
    <source>
        <dbReference type="EMBL" id="KAF3436234.1"/>
    </source>
</evidence>
<reference evidence="4" key="1">
    <citation type="submission" date="2020-03" db="EMBL/GenBank/DDBJ databases">
        <title>A high-quality chromosome-level genome assembly of a woody plant with both climbing and erect habits, Rhamnella rubrinervis.</title>
        <authorList>
            <person name="Lu Z."/>
            <person name="Yang Y."/>
            <person name="Zhu X."/>
            <person name="Sun Y."/>
        </authorList>
    </citation>
    <scope>NUCLEOTIDE SEQUENCE</scope>
    <source>
        <strain evidence="4">BYM</strain>
        <tissue evidence="4">Leaf</tissue>
    </source>
</reference>
<evidence type="ECO:0000256" key="1">
    <source>
        <dbReference type="ARBA" id="ARBA00004123"/>
    </source>
</evidence>
<evidence type="ECO:0000313" key="5">
    <source>
        <dbReference type="Proteomes" id="UP000796880"/>
    </source>
</evidence>
<dbReference type="Gene3D" id="1.10.1240.40">
    <property type="entry name" value="ENT domain"/>
    <property type="match status" value="1"/>
</dbReference>
<dbReference type="Proteomes" id="UP000796880">
    <property type="component" value="Unassembled WGS sequence"/>
</dbReference>
<comment type="caution">
    <text evidence="4">The sequence shown here is derived from an EMBL/GenBank/DDBJ whole genome shotgun (WGS) entry which is preliminary data.</text>
</comment>
<dbReference type="Pfam" id="PF03735">
    <property type="entry name" value="ENT"/>
    <property type="match status" value="1"/>
</dbReference>
<dbReference type="SMART" id="SM00743">
    <property type="entry name" value="Agenet"/>
    <property type="match status" value="2"/>
</dbReference>
<protein>
    <recommendedName>
        <fullName evidence="3">ENT domain-containing protein</fullName>
    </recommendedName>
</protein>
<dbReference type="InterPro" id="IPR036142">
    <property type="entry name" value="ENT_dom-like_sf"/>
</dbReference>
<dbReference type="Pfam" id="PF05641">
    <property type="entry name" value="Agenet"/>
    <property type="match status" value="1"/>
</dbReference>
<dbReference type="InterPro" id="IPR005491">
    <property type="entry name" value="ENT_dom"/>
</dbReference>
<dbReference type="EMBL" id="VOIH02000010">
    <property type="protein sequence ID" value="KAF3436234.1"/>
    <property type="molecule type" value="Genomic_DNA"/>
</dbReference>
<comment type="subcellular location">
    <subcellularLocation>
        <location evidence="1">Nucleus</location>
    </subcellularLocation>
</comment>
<evidence type="ECO:0000259" key="3">
    <source>
        <dbReference type="PROSITE" id="PS51138"/>
    </source>
</evidence>
<dbReference type="CDD" id="cd20405">
    <property type="entry name" value="Tudor_Agenet_AtDUF_rpt1_3"/>
    <property type="match status" value="1"/>
</dbReference>
<accession>A0A8K0DYA9</accession>
<organism evidence="4 5">
    <name type="scientific">Rhamnella rubrinervis</name>
    <dbReference type="NCBI Taxonomy" id="2594499"/>
    <lineage>
        <taxon>Eukaryota</taxon>
        <taxon>Viridiplantae</taxon>
        <taxon>Streptophyta</taxon>
        <taxon>Embryophyta</taxon>
        <taxon>Tracheophyta</taxon>
        <taxon>Spermatophyta</taxon>
        <taxon>Magnoliopsida</taxon>
        <taxon>eudicotyledons</taxon>
        <taxon>Gunneridae</taxon>
        <taxon>Pentapetalae</taxon>
        <taxon>rosids</taxon>
        <taxon>fabids</taxon>
        <taxon>Rosales</taxon>
        <taxon>Rhamnaceae</taxon>
        <taxon>rhamnoid group</taxon>
        <taxon>Rhamneae</taxon>
        <taxon>Rhamnella</taxon>
    </lineage>
</organism>
<dbReference type="PANTHER" id="PTHR31917">
    <property type="entry name" value="AGENET DOMAIN-CONTAINING PROTEIN-RELATED"/>
    <property type="match status" value="1"/>
</dbReference>
<keyword evidence="5" id="KW-1185">Reference proteome</keyword>
<dbReference type="InterPro" id="IPR008395">
    <property type="entry name" value="Agenet-like_dom"/>
</dbReference>
<keyword evidence="2" id="KW-0539">Nucleus</keyword>
<dbReference type="PANTHER" id="PTHR31917:SF59">
    <property type="entry name" value="ENT DOMAIN-CONTAINING PROTEIN"/>
    <property type="match status" value="1"/>
</dbReference>
<gene>
    <name evidence="4" type="ORF">FNV43_RR23326</name>
</gene>
<dbReference type="AlphaFoldDB" id="A0A8K0DYA9"/>
<dbReference type="OrthoDB" id="663550at2759"/>